<dbReference type="KEGG" id="psic:J4E96_19020"/>
<feature type="transmembrane region" description="Helical" evidence="1">
    <location>
        <begin position="56"/>
        <end position="74"/>
    </location>
</feature>
<evidence type="ECO:0000313" key="3">
    <source>
        <dbReference type="Proteomes" id="UP000663937"/>
    </source>
</evidence>
<dbReference type="Proteomes" id="UP000663937">
    <property type="component" value="Chromosome"/>
</dbReference>
<feature type="transmembrane region" description="Helical" evidence="1">
    <location>
        <begin position="12"/>
        <end position="36"/>
    </location>
</feature>
<dbReference type="AlphaFoldDB" id="A0A8A4ZFL9"/>
<organism evidence="2 3">
    <name type="scientific">Pengzhenrongella sicca</name>
    <dbReference type="NCBI Taxonomy" id="2819238"/>
    <lineage>
        <taxon>Bacteria</taxon>
        <taxon>Bacillati</taxon>
        <taxon>Actinomycetota</taxon>
        <taxon>Actinomycetes</taxon>
        <taxon>Micrococcales</taxon>
        <taxon>Pengzhenrongella</taxon>
    </lineage>
</organism>
<sequence length="83" mass="8353">MAEQSTQTTISKIVGALAAVAAAWVAQKIVATAWQAASGHTPPKPDDDGDAGLAEVAAAAMVTGAIVSLVRVLATRGTARKLR</sequence>
<name>A0A8A4ZFL9_9MICO</name>
<keyword evidence="1" id="KW-1133">Transmembrane helix</keyword>
<keyword evidence="3" id="KW-1185">Reference proteome</keyword>
<accession>A0A8A4ZFL9</accession>
<keyword evidence="1" id="KW-0472">Membrane</keyword>
<protein>
    <submittedName>
        <fullName evidence="2">DUF4235 domain-containing protein</fullName>
    </submittedName>
</protein>
<dbReference type="RefSeq" id="WP_227423610.1">
    <property type="nucleotide sequence ID" value="NZ_CP071868.1"/>
</dbReference>
<evidence type="ECO:0000256" key="1">
    <source>
        <dbReference type="SAM" id="Phobius"/>
    </source>
</evidence>
<dbReference type="EMBL" id="CP071868">
    <property type="protein sequence ID" value="QTE29336.1"/>
    <property type="molecule type" value="Genomic_DNA"/>
</dbReference>
<gene>
    <name evidence="2" type="ORF">J4E96_19020</name>
</gene>
<reference evidence="2" key="1">
    <citation type="submission" date="2021-03" db="EMBL/GenBank/DDBJ databases">
        <title>Pengzhenrongella sicca gen. nov., sp. nov., a new member of suborder Micrococcineae isolated from High-Arctic tundra soil.</title>
        <authorList>
            <person name="Peng F."/>
        </authorList>
    </citation>
    <scope>NUCLEOTIDE SEQUENCE</scope>
    <source>
        <strain evidence="2">LRZ-2</strain>
    </source>
</reference>
<proteinExistence type="predicted"/>
<dbReference type="Pfam" id="PF14019">
    <property type="entry name" value="DUF4235"/>
    <property type="match status" value="1"/>
</dbReference>
<evidence type="ECO:0000313" key="2">
    <source>
        <dbReference type="EMBL" id="QTE29336.1"/>
    </source>
</evidence>
<keyword evidence="1" id="KW-0812">Transmembrane</keyword>
<dbReference type="InterPro" id="IPR025329">
    <property type="entry name" value="DUF4235"/>
</dbReference>